<reference evidence="7" key="1">
    <citation type="submission" date="2025-08" db="UniProtKB">
        <authorList>
            <consortium name="RefSeq"/>
        </authorList>
    </citation>
    <scope>IDENTIFICATION</scope>
</reference>
<dbReference type="InterPro" id="IPR050208">
    <property type="entry name" value="MHC_class-I_related"/>
</dbReference>
<accession>A0A9Y3VTJ3</accession>
<dbReference type="SUPFAM" id="SSF54452">
    <property type="entry name" value="MHC antigen-recognition domain"/>
    <property type="match status" value="1"/>
</dbReference>
<dbReference type="InterPro" id="IPR036179">
    <property type="entry name" value="Ig-like_dom_sf"/>
</dbReference>
<dbReference type="PRINTS" id="PR01638">
    <property type="entry name" value="MHCCLASSI"/>
</dbReference>
<feature type="chain" id="PRO_5041203066" evidence="4">
    <location>
        <begin position="21"/>
        <end position="353"/>
    </location>
</feature>
<keyword evidence="4" id="KW-0732">Signal</keyword>
<name>A0A9Y3VTJ3_9CICH</name>
<evidence type="ECO:0000313" key="6">
    <source>
        <dbReference type="Proteomes" id="UP000695023"/>
    </source>
</evidence>
<dbReference type="Pfam" id="PF07654">
    <property type="entry name" value="C1-set"/>
    <property type="match status" value="1"/>
</dbReference>
<dbReference type="RefSeq" id="XP_005751458.1">
    <property type="nucleotide sequence ID" value="XM_005751401.1"/>
</dbReference>
<dbReference type="PROSITE" id="PS50835">
    <property type="entry name" value="IG_LIKE"/>
    <property type="match status" value="1"/>
</dbReference>
<dbReference type="InterPro" id="IPR013783">
    <property type="entry name" value="Ig-like_fold"/>
</dbReference>
<dbReference type="CDD" id="cd07698">
    <property type="entry name" value="IgC1_MHC_I_alpha3"/>
    <property type="match status" value="1"/>
</dbReference>
<keyword evidence="3" id="KW-0812">Transmembrane</keyword>
<sequence length="353" mass="40278">MQNKMKNLFILLLCCHAASLVKHSLKYFSTETSGAQSIPEFVAAALLDEVQIGSCNSNRRGPDLKTDWIKKLFKDYPRRLEWYTFQCLDSHHSFKGRIDSLRQRFNQSEGVHILQRMSGCEWDDETGQINGFNQYGYDGEDFLALDLETLTWIAPKPQAVVTKLRWDAEEPRLEYNKNFLIYECHELLKKYVQYGRSFLQTTALPSVSVLQRTPSSPVSCHATGFYPDRAKMFWRKDGEKLCEGVDPGEILPNNDGTFQMSVDLELSSVPHEDWQRYDCVFHLSGVNEDIITKLDKAVIKTNMVKPTDTVIFISAAVVFLAFILITAVAFAACKKKKASDDGFEQSEKLNPQT</sequence>
<dbReference type="Proteomes" id="UP000695023">
    <property type="component" value="Unplaced"/>
</dbReference>
<evidence type="ECO:0000313" key="7">
    <source>
        <dbReference type="RefSeq" id="XP_005751458.1"/>
    </source>
</evidence>
<dbReference type="InterPro" id="IPR001039">
    <property type="entry name" value="MHC_I_a_a1/a2"/>
</dbReference>
<evidence type="ECO:0000256" key="2">
    <source>
        <dbReference type="RuleBase" id="RU004439"/>
    </source>
</evidence>
<dbReference type="AlphaFoldDB" id="A0A9Y3VTJ3"/>
<dbReference type="InterPro" id="IPR003597">
    <property type="entry name" value="Ig_C1-set"/>
</dbReference>
<dbReference type="InterPro" id="IPR011162">
    <property type="entry name" value="MHC_I/II-like_Ag-recog"/>
</dbReference>
<keyword evidence="3" id="KW-1133">Transmembrane helix</keyword>
<evidence type="ECO:0000256" key="4">
    <source>
        <dbReference type="SAM" id="SignalP"/>
    </source>
</evidence>
<dbReference type="FunFam" id="3.30.500.10:FF:000001">
    <property type="entry name" value="H-2 class I histocompatibility antigen, alpha chain"/>
    <property type="match status" value="1"/>
</dbReference>
<evidence type="ECO:0000256" key="3">
    <source>
        <dbReference type="SAM" id="Phobius"/>
    </source>
</evidence>
<dbReference type="Pfam" id="PF00129">
    <property type="entry name" value="MHC_I"/>
    <property type="match status" value="1"/>
</dbReference>
<keyword evidence="6" id="KW-1185">Reference proteome</keyword>
<keyword evidence="1" id="KW-0325">Glycoprotein</keyword>
<feature type="signal peptide" evidence="4">
    <location>
        <begin position="1"/>
        <end position="20"/>
    </location>
</feature>
<dbReference type="GeneID" id="102205222"/>
<dbReference type="GO" id="GO:0009897">
    <property type="term" value="C:external side of plasma membrane"/>
    <property type="evidence" value="ECO:0007669"/>
    <property type="project" value="TreeGrafter"/>
</dbReference>
<dbReference type="Gene3D" id="2.60.40.10">
    <property type="entry name" value="Immunoglobulins"/>
    <property type="match status" value="1"/>
</dbReference>
<dbReference type="SUPFAM" id="SSF48726">
    <property type="entry name" value="Immunoglobulin"/>
    <property type="match status" value="1"/>
</dbReference>
<dbReference type="PANTHER" id="PTHR16675">
    <property type="entry name" value="MHC CLASS I-RELATED"/>
    <property type="match status" value="1"/>
</dbReference>
<dbReference type="FunFam" id="2.60.40.10:FF:000943">
    <property type="entry name" value="Classical MHC class I molecule, alpha-chain"/>
    <property type="match status" value="1"/>
</dbReference>
<dbReference type="InterPro" id="IPR007110">
    <property type="entry name" value="Ig-like_dom"/>
</dbReference>
<dbReference type="InterPro" id="IPR037055">
    <property type="entry name" value="MHC_I-like_Ag-recog_sf"/>
</dbReference>
<evidence type="ECO:0000259" key="5">
    <source>
        <dbReference type="PROSITE" id="PS50835"/>
    </source>
</evidence>
<feature type="transmembrane region" description="Helical" evidence="3">
    <location>
        <begin position="310"/>
        <end position="333"/>
    </location>
</feature>
<dbReference type="InterPro" id="IPR011161">
    <property type="entry name" value="MHC_I-like_Ag-recog"/>
</dbReference>
<comment type="similarity">
    <text evidence="2">Belongs to the MHC class I family.</text>
</comment>
<dbReference type="SMART" id="SM00407">
    <property type="entry name" value="IGc1"/>
    <property type="match status" value="1"/>
</dbReference>
<evidence type="ECO:0000256" key="1">
    <source>
        <dbReference type="ARBA" id="ARBA00023180"/>
    </source>
</evidence>
<keyword evidence="3" id="KW-0472">Membrane</keyword>
<dbReference type="Gene3D" id="3.30.500.10">
    <property type="entry name" value="MHC class I-like antigen recognition-like"/>
    <property type="match status" value="1"/>
</dbReference>
<dbReference type="GO" id="GO:0005615">
    <property type="term" value="C:extracellular space"/>
    <property type="evidence" value="ECO:0007669"/>
    <property type="project" value="TreeGrafter"/>
</dbReference>
<dbReference type="PANTHER" id="PTHR16675:SF237">
    <property type="entry name" value="MHC CLASS I ANTIGEN TRANSCRIPT VARIANT 1-RELATED"/>
    <property type="match status" value="1"/>
</dbReference>
<dbReference type="GO" id="GO:0006955">
    <property type="term" value="P:immune response"/>
    <property type="evidence" value="ECO:0007669"/>
    <property type="project" value="TreeGrafter"/>
</dbReference>
<organism evidence="6 7">
    <name type="scientific">Pundamilia nyererei</name>
    <dbReference type="NCBI Taxonomy" id="303518"/>
    <lineage>
        <taxon>Eukaryota</taxon>
        <taxon>Metazoa</taxon>
        <taxon>Chordata</taxon>
        <taxon>Craniata</taxon>
        <taxon>Vertebrata</taxon>
        <taxon>Euteleostomi</taxon>
        <taxon>Actinopterygii</taxon>
        <taxon>Neopterygii</taxon>
        <taxon>Teleostei</taxon>
        <taxon>Neoteleostei</taxon>
        <taxon>Acanthomorphata</taxon>
        <taxon>Ovalentaria</taxon>
        <taxon>Cichlomorphae</taxon>
        <taxon>Cichliformes</taxon>
        <taxon>Cichlidae</taxon>
        <taxon>African cichlids</taxon>
        <taxon>Pseudocrenilabrinae</taxon>
        <taxon>Haplochromini</taxon>
        <taxon>Pundamilia</taxon>
    </lineage>
</organism>
<feature type="domain" description="Ig-like" evidence="5">
    <location>
        <begin position="205"/>
        <end position="279"/>
    </location>
</feature>
<proteinExistence type="inferred from homology"/>
<gene>
    <name evidence="7" type="primary">LOC102205222</name>
</gene>
<protein>
    <submittedName>
        <fullName evidence="7">Major histocompatibility complex class I-related gene protein-like</fullName>
    </submittedName>
</protein>